<dbReference type="Proteomes" id="UP000037460">
    <property type="component" value="Unassembled WGS sequence"/>
</dbReference>
<evidence type="ECO:0000313" key="8">
    <source>
        <dbReference type="Proteomes" id="UP000037460"/>
    </source>
</evidence>
<dbReference type="GO" id="GO:0005634">
    <property type="term" value="C:nucleus"/>
    <property type="evidence" value="ECO:0007669"/>
    <property type="project" value="UniProtKB-SubCell"/>
</dbReference>
<keyword evidence="7" id="KW-0282">Flagellum</keyword>
<evidence type="ECO:0000256" key="3">
    <source>
        <dbReference type="ARBA" id="ARBA00004496"/>
    </source>
</evidence>
<keyword evidence="7" id="KW-0969">Cilium</keyword>
<keyword evidence="6" id="KW-0539">Nucleus</keyword>
<organism evidence="7 8">
    <name type="scientific">Chrysochromulina tobinii</name>
    <dbReference type="NCBI Taxonomy" id="1460289"/>
    <lineage>
        <taxon>Eukaryota</taxon>
        <taxon>Haptista</taxon>
        <taxon>Haptophyta</taxon>
        <taxon>Prymnesiophyceae</taxon>
        <taxon>Prymnesiales</taxon>
        <taxon>Chrysochromulinaceae</taxon>
        <taxon>Chrysochromulina</taxon>
    </lineage>
</organism>
<protein>
    <recommendedName>
        <fullName evidence="4">Cilia- and flagella-associated protein 299</fullName>
    </recommendedName>
</protein>
<keyword evidence="8" id="KW-1185">Reference proteome</keyword>
<evidence type="ECO:0000256" key="6">
    <source>
        <dbReference type="ARBA" id="ARBA00023242"/>
    </source>
</evidence>
<keyword evidence="7" id="KW-0966">Cell projection</keyword>
<dbReference type="AlphaFoldDB" id="A0A0M0JDU9"/>
<proteinExistence type="predicted"/>
<evidence type="ECO:0000256" key="2">
    <source>
        <dbReference type="ARBA" id="ARBA00004123"/>
    </source>
</evidence>
<evidence type="ECO:0000256" key="5">
    <source>
        <dbReference type="ARBA" id="ARBA00022490"/>
    </source>
</evidence>
<comment type="caution">
    <text evidence="7">The sequence shown here is derived from an EMBL/GenBank/DDBJ whole genome shotgun (WGS) entry which is preliminary data.</text>
</comment>
<dbReference type="Pfam" id="PF14713">
    <property type="entry name" value="DUF4464"/>
    <property type="match status" value="1"/>
</dbReference>
<evidence type="ECO:0000256" key="1">
    <source>
        <dbReference type="ARBA" id="ARBA00003056"/>
    </source>
</evidence>
<reference evidence="8" key="1">
    <citation type="journal article" date="2015" name="PLoS Genet.">
        <title>Genome Sequence and Transcriptome Analyses of Chrysochromulina tobin: Metabolic Tools for Enhanced Algal Fitness in the Prominent Order Prymnesiales (Haptophyceae).</title>
        <authorList>
            <person name="Hovde B.T."/>
            <person name="Deodato C.R."/>
            <person name="Hunsperger H.M."/>
            <person name="Ryken S.A."/>
            <person name="Yost W."/>
            <person name="Jha R.K."/>
            <person name="Patterson J."/>
            <person name="Monnat R.J. Jr."/>
            <person name="Barlow S.B."/>
            <person name="Starkenburg S.R."/>
            <person name="Cattolico R.A."/>
        </authorList>
    </citation>
    <scope>NUCLEOTIDE SEQUENCE</scope>
    <source>
        <strain evidence="8">CCMP291</strain>
    </source>
</reference>
<dbReference type="OrthoDB" id="2136125at2759"/>
<dbReference type="GO" id="GO:0005737">
    <property type="term" value="C:cytoplasm"/>
    <property type="evidence" value="ECO:0007669"/>
    <property type="project" value="UniProtKB-SubCell"/>
</dbReference>
<dbReference type="PANTHER" id="PTHR33588:SF1">
    <property type="entry name" value="CILIA- AND FLAGELLA-ASSOCIATED PROTEIN 299"/>
    <property type="match status" value="1"/>
</dbReference>
<name>A0A0M0JDU9_9EUKA</name>
<dbReference type="InterPro" id="IPR027887">
    <property type="entry name" value="DUF4464"/>
</dbReference>
<keyword evidence="5" id="KW-0963">Cytoplasm</keyword>
<gene>
    <name evidence="7" type="ORF">Ctob_004899</name>
</gene>
<sequence>MSTEDDLAISDSIVNDYDTYEDYLDSQITPTDIYYLEDEDLARQLVELGYRGSGETLKRDEFLARKKAAEQARLNKLRATPKPLASAFKDVTGFPFLASLAEREEMVRNGKLTTIIFIRDKNAKGQEVSGYIDYAHRLKTENFEPYFERKKKLMPTMTDLSFYNWETQTSTSNATPNFQVIADNEAGLLFKNKRDRKVINVDPKARPGDNSRRIELHTHEYTQVVLYDHVTRRKT</sequence>
<evidence type="ECO:0000313" key="7">
    <source>
        <dbReference type="EMBL" id="KOO24517.1"/>
    </source>
</evidence>
<comment type="function">
    <text evidence="1">May be involved in spermatogenesis.</text>
</comment>
<evidence type="ECO:0000256" key="4">
    <source>
        <dbReference type="ARBA" id="ARBA00021436"/>
    </source>
</evidence>
<dbReference type="EMBL" id="JWZX01003084">
    <property type="protein sequence ID" value="KOO24517.1"/>
    <property type="molecule type" value="Genomic_DNA"/>
</dbReference>
<dbReference type="PANTHER" id="PTHR33588">
    <property type="entry name" value="CILIA- AND FLAGELLA-ASSOCIATED PROTEIN 299"/>
    <property type="match status" value="1"/>
</dbReference>
<comment type="subcellular location">
    <subcellularLocation>
        <location evidence="3">Cytoplasm</location>
    </subcellularLocation>
    <subcellularLocation>
        <location evidence="2">Nucleus</location>
    </subcellularLocation>
</comment>
<accession>A0A0M0JDU9</accession>